<feature type="transmembrane region" description="Helical" evidence="14">
    <location>
        <begin position="1563"/>
        <end position="1583"/>
    </location>
</feature>
<feature type="transmembrane region" description="Helical" evidence="14">
    <location>
        <begin position="2098"/>
        <end position="2116"/>
    </location>
</feature>
<dbReference type="CDD" id="cd03249">
    <property type="entry name" value="ABC_MTABC3_MDL1_MDL2"/>
    <property type="match status" value="3"/>
</dbReference>
<dbReference type="CDD" id="cd18578">
    <property type="entry name" value="ABC_6TM_Pgp_ABCB1_D2_like"/>
    <property type="match status" value="2"/>
</dbReference>
<evidence type="ECO:0000313" key="17">
    <source>
        <dbReference type="Proteomes" id="UP000887575"/>
    </source>
</evidence>
<dbReference type="WBParaSite" id="MBELARI_LOCUS8251">
    <property type="protein sequence ID" value="MBELARI_LOCUS8251"/>
    <property type="gene ID" value="MBELARI_LOCUS8251"/>
</dbReference>
<evidence type="ECO:0000256" key="4">
    <source>
        <dbReference type="ARBA" id="ARBA00022448"/>
    </source>
</evidence>
<dbReference type="FunFam" id="3.40.50.300:FF:000251">
    <property type="entry name" value="ABC transporter B family member 19"/>
    <property type="match status" value="1"/>
</dbReference>
<dbReference type="SUPFAM" id="SSF52540">
    <property type="entry name" value="P-loop containing nucleoside triphosphate hydrolases"/>
    <property type="match status" value="4"/>
</dbReference>
<keyword evidence="9" id="KW-1278">Translocase</keyword>
<comment type="catalytic activity">
    <reaction evidence="13">
        <text>ATP + H2O + xenobioticSide 1 = ADP + phosphate + xenobioticSide 2.</text>
        <dbReference type="EC" id="7.6.2.2"/>
    </reaction>
</comment>
<feature type="transmembrane region" description="Helical" evidence="14">
    <location>
        <begin position="290"/>
        <end position="314"/>
    </location>
</feature>
<dbReference type="EC" id="7.6.2.2" evidence="3"/>
<dbReference type="Gene3D" id="1.20.1560.10">
    <property type="entry name" value="ABC transporter type 1, transmembrane domain"/>
    <property type="match status" value="2"/>
</dbReference>
<reference evidence="18" key="1">
    <citation type="submission" date="2024-02" db="UniProtKB">
        <authorList>
            <consortium name="WormBaseParasite"/>
        </authorList>
    </citation>
    <scope>IDENTIFICATION</scope>
</reference>
<feature type="domain" description="ABC transmembrane type-1" evidence="16">
    <location>
        <begin position="1391"/>
        <end position="1626"/>
    </location>
</feature>
<dbReference type="FunFam" id="3.40.50.300:FF:000916">
    <property type="entry name" value="ABC transporter B family member 9"/>
    <property type="match status" value="1"/>
</dbReference>
<feature type="domain" description="ABC transmembrane type-1" evidence="16">
    <location>
        <begin position="2019"/>
        <end position="2263"/>
    </location>
</feature>
<evidence type="ECO:0000256" key="13">
    <source>
        <dbReference type="ARBA" id="ARBA00034018"/>
    </source>
</evidence>
<feature type="domain" description="ABC transmembrane type-1" evidence="16">
    <location>
        <begin position="54"/>
        <end position="355"/>
    </location>
</feature>
<feature type="domain" description="ABC transporter" evidence="15">
    <location>
        <begin position="1665"/>
        <end position="1900"/>
    </location>
</feature>
<dbReference type="GO" id="GO:0005524">
    <property type="term" value="F:ATP binding"/>
    <property type="evidence" value="ECO:0007669"/>
    <property type="project" value="UniProtKB-KW"/>
</dbReference>
<evidence type="ECO:0000256" key="12">
    <source>
        <dbReference type="ARBA" id="ARBA00023180"/>
    </source>
</evidence>
<evidence type="ECO:0000259" key="16">
    <source>
        <dbReference type="PROSITE" id="PS50929"/>
    </source>
</evidence>
<evidence type="ECO:0000256" key="7">
    <source>
        <dbReference type="ARBA" id="ARBA00022741"/>
    </source>
</evidence>
<evidence type="ECO:0000256" key="11">
    <source>
        <dbReference type="ARBA" id="ARBA00023136"/>
    </source>
</evidence>
<dbReference type="PANTHER" id="PTHR43394">
    <property type="entry name" value="ATP-DEPENDENT PERMEASE MDL1, MITOCHONDRIAL"/>
    <property type="match status" value="1"/>
</dbReference>
<evidence type="ECO:0000256" key="6">
    <source>
        <dbReference type="ARBA" id="ARBA00022737"/>
    </source>
</evidence>
<keyword evidence="6" id="KW-0677">Repeat</keyword>
<dbReference type="SUPFAM" id="SSF90123">
    <property type="entry name" value="ABC transporter transmembrane region"/>
    <property type="match status" value="4"/>
</dbReference>
<evidence type="ECO:0000256" key="14">
    <source>
        <dbReference type="SAM" id="Phobius"/>
    </source>
</evidence>
<dbReference type="NCBIfam" id="NF007739">
    <property type="entry name" value="PRK10419.1"/>
    <property type="match status" value="4"/>
</dbReference>
<feature type="transmembrane region" description="Helical" evidence="14">
    <location>
        <begin position="116"/>
        <end position="138"/>
    </location>
</feature>
<evidence type="ECO:0000313" key="18">
    <source>
        <dbReference type="WBParaSite" id="MBELARI_LOCUS8251"/>
    </source>
</evidence>
<dbReference type="Proteomes" id="UP000887575">
    <property type="component" value="Unassembled WGS sequence"/>
</dbReference>
<sequence>MVLSCLPCCSKGDETEGRENLIENEPNDDLKPKKRASIREFYRFASWLDIFLTIFGICLSLCSGMGYPLMSTVLGRISQAMINYDFVRKNETIGPEELQEAKEILNVKISACCWDFAYIAGAWMILSFFQTSSMMYACENICHRIRKKFFMAILHHEIEWFDKNSSGELCTKMFDALERLKEGFGDKFAKVFHNIGQFISGMAIGFAYNWRLAAIMCSMTPFLVMAGVLYNRVMGQSAADSAKRYAKAGKVAEEALSSVRTVISFNGQEHECKKYEKALTDACKVEIKRAVMIGLSSSVTYCVFDSLYCVAFWVGTDYVYWGLTSAQTMITVIMAVKFASFALGWALPDMGNTASALGQAGGIMEIIDAVTPEEKKSTLKPSHIEGRIRVRNVHFIYPSRPDVQILKGISFECQPGETVALVGASGSGKSTIVQLLLRYYQLENGNLEIDGIPVENFDVDFLRKIVGVVSQEPVLFNNTILENLRFGNANASDREIHVALKKANALNFISEFPDGLNTLVGDRGTQMSGGQKQRIAIARALLRDPRILLLDEATSALDAESEGVVQQALENASRGRTTIVIAHRLSTIKNAHKIIVIKNGEVVESGKHTELMTKQGHYFDLVNAQVFADVEAHKEVRPGYLRQRSNRFSTGSDPVEDLDHGNKLQIANKEENESEMDRLTREIKEEGVSTVSLFRIMSHLGSDWKYFMMGCICGLIEGLAYPMFGFFYTNAFEIFSEPDHELMRQRGHWAALGFLLIVAMDAVIPAGGAINFGVTAARVVEKLRYKTFKNVLSQDGAYFDSPKHSAGKISTRLATDAPNIKQAIDYKLGNVLRAVVALISGLGVAAYFSWQMTLLMLVVVPVISLTEFLWEKLFNATSIEDLKLMEASGKVAMESIECIRTVHALSLQGVMHEKYCTLIERPHKTNKRKAFAQGVMTGLMNGLQPLMDAVEFRFSGWMIMKDMVKNPFDAWRAQFCIEFSSVAVGQGASYFPDYKKAKFSAGLLFKMMREPTKIDGFARNGFEVHLKATNGKVDFEDIKFTYPERNDVEVLKGVSFSIEPGQTVAVVGPSGCGKSTLVSLLQRFYDVTDGAVKIDGRDIRLMGAADLRSQMAVVSQEPILFDDSIRNNILYGLHRETISEERVTEAAKKANIHSFICSLPRGYDTNVGDKGTQLSGGQKQRVAIARALVRNPKILILDEATSALDTESEKVVQEALDAASEGRTCLVIAHRLSTIRNAHRIVVMKGGEIVEQGNHKELLSIKGAYYNMVLQQERRRHSTEGGGGQIEEMIIISNSEKHSSMRSSSAWGFLKISICFLENFDLFLFFTGILISILSGYVHNQHFYVIRQIWQLFIEKEKILTKNELSNSTNLEDLIDFNDRLSASCWSVFKFGIFSAVLVFLMKTTFMTVAENLCHRMRQRAFMIILNKDLIWFDEKKTTVLSANIIESLEKLNNGFGIILAHIVRHFVMLIFGAILAFSYDSSLALLMFSITIVSSFVSYFFNKIEEKLQASMSSYDNANAITQQALSCIRTVQAFNGQKHEEVKYKSALDDCIKIDMQVQMYLGLSTAFLYSMSTIINGLQFWIATEYVYWGLAQLQTVLIVGRAARAACSSFGELLSDWSQFRRNLVESQTLFELLGNDLKETNAKLSRKTREYENLELTGKLEIKDLSFTYHNREAQVLKNISFTCEPGEMVALVGSSGCGKSTLLQLVQRFYEPTSGKIFIGDRCIDSFPKTELRPQFGVVGQEPVLFNSSIIENIRFANPSATEAEVTLALQKANALDFVKRLPKGWHTRVGERGTQLSGGQKQRIAIARAIIRNPKFLLLDEATSALDGESEKEVLKALEKASKGRTTVVVAHRLSTIRNADKILVINQGTIVESGTHDVLMKLEGHYAGLVKAQLTERMPSHRQSTDEELHFTENEREELLVHFVSGNDDEEHEKDVERIKKEAQEEGVLDFSGIELFKEALPDWKYLLLGLFVCSFEGVFMPAYQLPQATALQSFAELDPEEQRRKGRIAAIWMILPILADFFATPLEVLGFETTANRLSTRLRTKIYSNLLHQDGSFFDIPQHAAGRLTTRLATDAYFMRRAVGFKLSYFLKGILALIVGLFVSFYYCWPMAVLMTPMIPILAFIETIWRGVFEASSYEDKKLIEESGRLMTECVENIKTVHSLNMETVMHERFCELIERPHQRNIRKVFAQGVISGLHESLATFLRAIEYSLGGWIINSGYGRPLDVFRALMVMDSAGHYFGETFVYLPEYRKARLAAALVFKLKRESEIKNDEDRKSLQDNFGQITFEDVTFAYPQRAEANVLDGISFSIDSGQKVALVGSSGSGKSTITALLQRFYEPNQGKIKVNNYDITSLSKNDLRAHFGLVSQEPILFDESIFANICYGLPEELISREQVIEAAKSANIHSFIESLPDGYKTRVGNKGSYLSGGQKQRIAIARALVRNPNFLIFDEATSALDAESEKIVQEALDSASFGRTCLIIAHRLSTVKNADKIIVLSNGKIVEQGTHTELLEKHGAYYKLVRHQKTR</sequence>
<dbReference type="GO" id="GO:0008559">
    <property type="term" value="F:ABC-type xenobiotic transporter activity"/>
    <property type="evidence" value="ECO:0007669"/>
    <property type="project" value="UniProtKB-EC"/>
</dbReference>
<keyword evidence="17" id="KW-1185">Reference proteome</keyword>
<dbReference type="SMART" id="SM00382">
    <property type="entry name" value="AAA"/>
    <property type="match status" value="4"/>
</dbReference>
<evidence type="ECO:0000256" key="5">
    <source>
        <dbReference type="ARBA" id="ARBA00022692"/>
    </source>
</evidence>
<dbReference type="InterPro" id="IPR011527">
    <property type="entry name" value="ABC1_TM_dom"/>
</dbReference>
<dbReference type="PROSITE" id="PS50893">
    <property type="entry name" value="ABC_TRANSPORTER_2"/>
    <property type="match status" value="4"/>
</dbReference>
<feature type="transmembrane region" description="Helical" evidence="14">
    <location>
        <begin position="1456"/>
        <end position="1478"/>
    </location>
</feature>
<keyword evidence="5 14" id="KW-0812">Transmembrane</keyword>
<evidence type="ECO:0000256" key="8">
    <source>
        <dbReference type="ARBA" id="ARBA00022840"/>
    </source>
</evidence>
<comment type="subcellular location">
    <subcellularLocation>
        <location evidence="1">Membrane</location>
        <topology evidence="1">Multi-pass membrane protein</topology>
    </subcellularLocation>
</comment>
<evidence type="ECO:0000259" key="15">
    <source>
        <dbReference type="PROSITE" id="PS50893"/>
    </source>
</evidence>
<dbReference type="InterPro" id="IPR039421">
    <property type="entry name" value="Type_1_exporter"/>
</dbReference>
<proteinExistence type="inferred from homology"/>
<dbReference type="CDD" id="cd18577">
    <property type="entry name" value="ABC_6TM_Pgp_ABCB1_D1_like"/>
    <property type="match status" value="1"/>
</dbReference>
<dbReference type="InterPro" id="IPR027417">
    <property type="entry name" value="P-loop_NTPase"/>
</dbReference>
<dbReference type="PANTHER" id="PTHR43394:SF27">
    <property type="entry name" value="ATP-DEPENDENT TRANSLOCASE ABCB1-LIKE"/>
    <property type="match status" value="1"/>
</dbReference>
<feature type="transmembrane region" description="Helical" evidence="14">
    <location>
        <begin position="831"/>
        <end position="848"/>
    </location>
</feature>
<dbReference type="InterPro" id="IPR036640">
    <property type="entry name" value="ABC1_TM_sf"/>
</dbReference>
<evidence type="ECO:0000256" key="10">
    <source>
        <dbReference type="ARBA" id="ARBA00022989"/>
    </source>
</evidence>
<dbReference type="Gene3D" id="3.40.50.300">
    <property type="entry name" value="P-loop containing nucleotide triphosphate hydrolases"/>
    <property type="match status" value="4"/>
</dbReference>
<keyword evidence="11 14" id="KW-0472">Membrane</keyword>
<evidence type="ECO:0000256" key="9">
    <source>
        <dbReference type="ARBA" id="ARBA00022967"/>
    </source>
</evidence>
<dbReference type="GO" id="GO:0016887">
    <property type="term" value="F:ATP hydrolysis activity"/>
    <property type="evidence" value="ECO:0007669"/>
    <property type="project" value="InterPro"/>
</dbReference>
<feature type="transmembrane region" description="Helical" evidence="14">
    <location>
        <begin position="1388"/>
        <end position="1410"/>
    </location>
</feature>
<dbReference type="Pfam" id="PF00005">
    <property type="entry name" value="ABC_tran"/>
    <property type="match status" value="4"/>
</dbReference>
<feature type="transmembrane region" description="Helical" evidence="14">
    <location>
        <begin position="41"/>
        <end position="67"/>
    </location>
</feature>
<keyword evidence="4" id="KW-0813">Transport</keyword>
<accession>A0AAF3FRJ0</accession>
<dbReference type="Pfam" id="PF00664">
    <property type="entry name" value="ABC_membrane"/>
    <property type="match status" value="4"/>
</dbReference>
<evidence type="ECO:0000256" key="3">
    <source>
        <dbReference type="ARBA" id="ARBA00012191"/>
    </source>
</evidence>
<feature type="transmembrane region" description="Helical" evidence="14">
    <location>
        <begin position="212"/>
        <end position="230"/>
    </location>
</feature>
<protein>
    <recommendedName>
        <fullName evidence="3">ABC-type xenobiotic transporter</fullName>
        <ecNumber evidence="3">7.6.2.2</ecNumber>
    </recommendedName>
</protein>
<name>A0AAF3FRJ0_9BILA</name>
<dbReference type="GO" id="GO:0015421">
    <property type="term" value="F:ABC-type oligopeptide transporter activity"/>
    <property type="evidence" value="ECO:0007669"/>
    <property type="project" value="TreeGrafter"/>
</dbReference>
<keyword evidence="10 14" id="KW-1133">Transmembrane helix</keyword>
<evidence type="ECO:0000256" key="2">
    <source>
        <dbReference type="ARBA" id="ARBA00007577"/>
    </source>
</evidence>
<dbReference type="GO" id="GO:0090374">
    <property type="term" value="P:oligopeptide export from mitochondrion"/>
    <property type="evidence" value="ECO:0007669"/>
    <property type="project" value="TreeGrafter"/>
</dbReference>
<dbReference type="PROSITE" id="PS00211">
    <property type="entry name" value="ABC_TRANSPORTER_1"/>
    <property type="match status" value="4"/>
</dbReference>
<dbReference type="GO" id="GO:0005743">
    <property type="term" value="C:mitochondrial inner membrane"/>
    <property type="evidence" value="ECO:0007669"/>
    <property type="project" value="TreeGrafter"/>
</dbReference>
<feature type="transmembrane region" description="Helical" evidence="14">
    <location>
        <begin position="1484"/>
        <end position="1503"/>
    </location>
</feature>
<organism evidence="17 18">
    <name type="scientific">Mesorhabditis belari</name>
    <dbReference type="NCBI Taxonomy" id="2138241"/>
    <lineage>
        <taxon>Eukaryota</taxon>
        <taxon>Metazoa</taxon>
        <taxon>Ecdysozoa</taxon>
        <taxon>Nematoda</taxon>
        <taxon>Chromadorea</taxon>
        <taxon>Rhabditida</taxon>
        <taxon>Rhabditina</taxon>
        <taxon>Rhabditomorpha</taxon>
        <taxon>Rhabditoidea</taxon>
        <taxon>Rhabditidae</taxon>
        <taxon>Mesorhabditinae</taxon>
        <taxon>Mesorhabditis</taxon>
    </lineage>
</organism>
<feature type="transmembrane region" description="Helical" evidence="14">
    <location>
        <begin position="188"/>
        <end position="206"/>
    </location>
</feature>
<dbReference type="PROSITE" id="PS50929">
    <property type="entry name" value="ABC_TM1F"/>
    <property type="match status" value="4"/>
</dbReference>
<feature type="domain" description="ABC transporter" evidence="15">
    <location>
        <begin position="1033"/>
        <end position="1271"/>
    </location>
</feature>
<feature type="domain" description="ABC transporter" evidence="15">
    <location>
        <begin position="2296"/>
        <end position="2534"/>
    </location>
</feature>
<feature type="transmembrane region" description="Helical" evidence="14">
    <location>
        <begin position="749"/>
        <end position="774"/>
    </location>
</feature>
<feature type="transmembrane region" description="Helical" evidence="14">
    <location>
        <begin position="706"/>
        <end position="729"/>
    </location>
</feature>
<feature type="domain" description="ABC transmembrane type-1" evidence="16">
    <location>
        <begin position="710"/>
        <end position="947"/>
    </location>
</feature>
<dbReference type="InterPro" id="IPR003593">
    <property type="entry name" value="AAA+_ATPase"/>
</dbReference>
<dbReference type="InterPro" id="IPR003439">
    <property type="entry name" value="ABC_transporter-like_ATP-bd"/>
</dbReference>
<evidence type="ECO:0000256" key="1">
    <source>
        <dbReference type="ARBA" id="ARBA00004141"/>
    </source>
</evidence>
<keyword evidence="7" id="KW-0547">Nucleotide-binding</keyword>
<feature type="transmembrane region" description="Helical" evidence="14">
    <location>
        <begin position="2018"/>
        <end position="2040"/>
    </location>
</feature>
<dbReference type="InterPro" id="IPR017871">
    <property type="entry name" value="ABC_transporter-like_CS"/>
</dbReference>
<dbReference type="NCBIfam" id="NF010167">
    <property type="entry name" value="PRK13648.1"/>
    <property type="match status" value="4"/>
</dbReference>
<dbReference type="FunFam" id="3.40.50.300:FF:000479">
    <property type="entry name" value="Multidrug resistance protein 1A"/>
    <property type="match status" value="2"/>
</dbReference>
<keyword evidence="8" id="KW-0067">ATP-binding</keyword>
<comment type="similarity">
    <text evidence="2">Belongs to the ABC transporter superfamily. ABCB family. Multidrug resistance exporter (TC 3.A.1.201) subfamily.</text>
</comment>
<feature type="transmembrane region" description="Helical" evidence="14">
    <location>
        <begin position="326"/>
        <end position="347"/>
    </location>
</feature>
<keyword evidence="12" id="KW-0325">Glycoprotein</keyword>
<feature type="domain" description="ABC transporter" evidence="15">
    <location>
        <begin position="388"/>
        <end position="624"/>
    </location>
</feature>